<feature type="region of interest" description="Disordered" evidence="1">
    <location>
        <begin position="247"/>
        <end position="280"/>
    </location>
</feature>
<dbReference type="OrthoDB" id="6774735at2759"/>
<evidence type="ECO:0000313" key="2">
    <source>
        <dbReference type="EMBL" id="CAI4000241.1"/>
    </source>
</evidence>
<organism evidence="2">
    <name type="scientific">Cladocopium goreaui</name>
    <dbReference type="NCBI Taxonomy" id="2562237"/>
    <lineage>
        <taxon>Eukaryota</taxon>
        <taxon>Sar</taxon>
        <taxon>Alveolata</taxon>
        <taxon>Dinophyceae</taxon>
        <taxon>Suessiales</taxon>
        <taxon>Symbiodiniaceae</taxon>
        <taxon>Cladocopium</taxon>
    </lineage>
</organism>
<accession>A0A9P1D1K5</accession>
<protein>
    <submittedName>
        <fullName evidence="2">Uncharacterized protein</fullName>
    </submittedName>
</protein>
<dbReference type="Proteomes" id="UP001152797">
    <property type="component" value="Unassembled WGS sequence"/>
</dbReference>
<evidence type="ECO:0000313" key="4">
    <source>
        <dbReference type="Proteomes" id="UP001152797"/>
    </source>
</evidence>
<dbReference type="EMBL" id="CAMXCT020002757">
    <property type="protein sequence ID" value="CAL1153616.1"/>
    <property type="molecule type" value="Genomic_DNA"/>
</dbReference>
<gene>
    <name evidence="2" type="ORF">C1SCF055_LOCUS26375</name>
</gene>
<dbReference type="EMBL" id="CAMXCT010002757">
    <property type="protein sequence ID" value="CAI4000241.1"/>
    <property type="molecule type" value="Genomic_DNA"/>
</dbReference>
<evidence type="ECO:0000256" key="1">
    <source>
        <dbReference type="SAM" id="MobiDB-lite"/>
    </source>
</evidence>
<proteinExistence type="predicted"/>
<reference evidence="2" key="1">
    <citation type="submission" date="2022-10" db="EMBL/GenBank/DDBJ databases">
        <authorList>
            <person name="Chen Y."/>
            <person name="Dougan E. K."/>
            <person name="Chan C."/>
            <person name="Rhodes N."/>
            <person name="Thang M."/>
        </authorList>
    </citation>
    <scope>NUCLEOTIDE SEQUENCE</scope>
</reference>
<sequence length="357" mass="39107">MTAKAKAADRAADFGHSGTLFAIIKELTQVKEHRRSFGFRRDEDPAGEAEAWKQHFEHIQSGVGQIPDEVWRDITPLPVTADWLSSPPTPEEIQKSINDMSTGKAPNSDLLMAEFLKYGGPALRAELAIVISQVWQTAQDAEEGSGVDDVQQLTRAFLEDAAGSAHDRLAQNKNEWKRRVQEAFPPEKVHPDREQALNAWRPGRPLPAFANTAPNEAEAEEMAAGSEEDIGEVRRGRARQRVRRMYARGGGAEASRHERAQRNAAGPMGGHPAVKAKARPKPAAKRALQRRMADEALGQQVDEVLFQNKASELSAGKRGVPVQAVRAALSAQFSFQGNLEWVHKGLRAMRGTSPAAG</sequence>
<dbReference type="EMBL" id="CAMXCT030002757">
    <property type="protein sequence ID" value="CAL4787553.1"/>
    <property type="molecule type" value="Genomic_DNA"/>
</dbReference>
<reference evidence="3 4" key="2">
    <citation type="submission" date="2024-05" db="EMBL/GenBank/DDBJ databases">
        <authorList>
            <person name="Chen Y."/>
            <person name="Shah S."/>
            <person name="Dougan E. K."/>
            <person name="Thang M."/>
            <person name="Chan C."/>
        </authorList>
    </citation>
    <scope>NUCLEOTIDE SEQUENCE [LARGE SCALE GENOMIC DNA]</scope>
</reference>
<keyword evidence="4" id="KW-1185">Reference proteome</keyword>
<name>A0A9P1D1K5_9DINO</name>
<dbReference type="AlphaFoldDB" id="A0A9P1D1K5"/>
<evidence type="ECO:0000313" key="3">
    <source>
        <dbReference type="EMBL" id="CAL4787553.1"/>
    </source>
</evidence>
<comment type="caution">
    <text evidence="2">The sequence shown here is derived from an EMBL/GenBank/DDBJ whole genome shotgun (WGS) entry which is preliminary data.</text>
</comment>